<dbReference type="AlphaFoldDB" id="A0A451B7E6"/>
<evidence type="ECO:0000313" key="5">
    <source>
        <dbReference type="EMBL" id="VFK28900.1"/>
    </source>
</evidence>
<dbReference type="GO" id="GO:0003677">
    <property type="term" value="F:DNA binding"/>
    <property type="evidence" value="ECO:0007669"/>
    <property type="project" value="UniProtKB-KW"/>
</dbReference>
<feature type="domain" description="Bvu-2165-like IHF-HU-like DNA-binding" evidence="3">
    <location>
        <begin position="4"/>
        <end position="123"/>
    </location>
</feature>
<dbReference type="Gene3D" id="2.70.50.70">
    <property type="match status" value="1"/>
</dbReference>
<dbReference type="InterPro" id="IPR027824">
    <property type="entry name" value="DUF4469"/>
</dbReference>
<protein>
    <submittedName>
        <fullName evidence="6">Uncharacterized protein</fullName>
    </submittedName>
</protein>
<sequence length="242" mass="26543">MPIHYSLQENPLTSNPNDYAARVRITDSADLDTIVRRITEHGGSVTEGDVRAVLLETVKVCESLLLEGFRVNLGDLCDLFPRITGVFHGATDHFDPARHRVEVGASPGHRLRNAVRENAHVVKEGVTPRPVPSPLEYQDLGSGEMNGALTPGGIGTLNGARLKFDPAQSDEGVFLITEDSPGPEAQAKRREFRVTLVQKNKPGQLVYQNPASLPKGHYRLEVRARITPTELRTGSLEEMLVV</sequence>
<proteinExistence type="predicted"/>
<dbReference type="EMBL" id="CAADGH010000001">
    <property type="protein sequence ID" value="VFK74147.1"/>
    <property type="molecule type" value="Genomic_DNA"/>
</dbReference>
<accession>A0A451B7E6</accession>
<dbReference type="InterPro" id="IPR049893">
    <property type="entry name" value="Bvu_2165-like_IHF-HU-DNA_bdg"/>
</dbReference>
<evidence type="ECO:0000313" key="4">
    <source>
        <dbReference type="EMBL" id="VFK22575.1"/>
    </source>
</evidence>
<feature type="domain" description="DUF4469" evidence="2">
    <location>
        <begin position="138"/>
        <end position="226"/>
    </location>
</feature>
<evidence type="ECO:0000259" key="3">
    <source>
        <dbReference type="Pfam" id="PF14848"/>
    </source>
</evidence>
<dbReference type="Gene3D" id="4.10.520.10">
    <property type="entry name" value="IHF-like DNA-binding proteins"/>
    <property type="match status" value="1"/>
</dbReference>
<evidence type="ECO:0000313" key="6">
    <source>
        <dbReference type="EMBL" id="VFK74147.1"/>
    </source>
</evidence>
<dbReference type="CDD" id="cd13833">
    <property type="entry name" value="HU_IHF_like"/>
    <property type="match status" value="1"/>
</dbReference>
<dbReference type="EMBL" id="CAADFQ010000007">
    <property type="protein sequence ID" value="VFK28900.1"/>
    <property type="molecule type" value="Genomic_DNA"/>
</dbReference>
<gene>
    <name evidence="4" type="ORF">BECKMB1821G_GA0114241_100273</name>
    <name evidence="6" type="ORF">BECKMB1821H_GA0114242_100178</name>
    <name evidence="5" type="ORF">BECKMB1821I_GA0114274_100779</name>
</gene>
<dbReference type="InterPro" id="IPR010992">
    <property type="entry name" value="IHF-like_DNA-bd_dom_sf"/>
</dbReference>
<dbReference type="EMBL" id="CAADFO010000002">
    <property type="protein sequence ID" value="VFK22575.1"/>
    <property type="molecule type" value="Genomic_DNA"/>
</dbReference>
<organism evidence="6">
    <name type="scientific">Candidatus Kentrum sp. MB</name>
    <dbReference type="NCBI Taxonomy" id="2138164"/>
    <lineage>
        <taxon>Bacteria</taxon>
        <taxon>Pseudomonadati</taxon>
        <taxon>Pseudomonadota</taxon>
        <taxon>Gammaproteobacteria</taxon>
        <taxon>Candidatus Kentrum</taxon>
    </lineage>
</organism>
<name>A0A451B7E6_9GAMM</name>
<dbReference type="Pfam" id="PF14734">
    <property type="entry name" value="DUF4469"/>
    <property type="match status" value="1"/>
</dbReference>
<keyword evidence="1" id="KW-0238">DNA-binding</keyword>
<evidence type="ECO:0000256" key="1">
    <source>
        <dbReference type="ARBA" id="ARBA00023125"/>
    </source>
</evidence>
<dbReference type="Pfam" id="PF14848">
    <property type="entry name" value="HU-DNA_bdg"/>
    <property type="match status" value="1"/>
</dbReference>
<reference evidence="6" key="1">
    <citation type="submission" date="2019-02" db="EMBL/GenBank/DDBJ databases">
        <authorList>
            <person name="Gruber-Vodicka R. H."/>
            <person name="Seah K. B. B."/>
        </authorList>
    </citation>
    <scope>NUCLEOTIDE SEQUENCE</scope>
    <source>
        <strain evidence="4">BECK_BZ197</strain>
        <strain evidence="6">BECK_BZ198</strain>
        <strain evidence="5">BECK_BZ199</strain>
    </source>
</reference>
<evidence type="ECO:0000259" key="2">
    <source>
        <dbReference type="Pfam" id="PF14734"/>
    </source>
</evidence>